<keyword evidence="3" id="KW-1185">Reference proteome</keyword>
<dbReference type="EMBL" id="JAQOMS010000002">
    <property type="protein sequence ID" value="MDC2889802.1"/>
    <property type="molecule type" value="Genomic_DNA"/>
</dbReference>
<evidence type="ECO:0000313" key="3">
    <source>
        <dbReference type="Proteomes" id="UP001528411"/>
    </source>
</evidence>
<organism evidence="2 3">
    <name type="scientific">Psychrosphaera algicola</name>
    <dbReference type="NCBI Taxonomy" id="3023714"/>
    <lineage>
        <taxon>Bacteria</taxon>
        <taxon>Pseudomonadati</taxon>
        <taxon>Pseudomonadota</taxon>
        <taxon>Gammaproteobacteria</taxon>
        <taxon>Alteromonadales</taxon>
        <taxon>Pseudoalteromonadaceae</taxon>
        <taxon>Psychrosphaera</taxon>
    </lineage>
</organism>
<dbReference type="Pfam" id="PF10000">
    <property type="entry name" value="ACT_3"/>
    <property type="match status" value="1"/>
</dbReference>
<feature type="domain" description="DUF2241" evidence="1">
    <location>
        <begin position="2"/>
        <end position="71"/>
    </location>
</feature>
<dbReference type="PANTHER" id="PTHR39199">
    <property type="entry name" value="BLR5128 PROTEIN"/>
    <property type="match status" value="1"/>
</dbReference>
<proteinExistence type="predicted"/>
<gene>
    <name evidence="2" type="ORF">PN838_14765</name>
</gene>
<dbReference type="RefSeq" id="WP_215964504.1">
    <property type="nucleotide sequence ID" value="NZ_JAQOMS010000002.1"/>
</dbReference>
<dbReference type="Proteomes" id="UP001528411">
    <property type="component" value="Unassembled WGS sequence"/>
</dbReference>
<reference evidence="2 3" key="1">
    <citation type="submission" date="2023-01" db="EMBL/GenBank/DDBJ databases">
        <title>Psychrosphaera sp. nov., isolated from marine algae.</title>
        <authorList>
            <person name="Bayburt H."/>
            <person name="Choi B.J."/>
            <person name="Kim J.M."/>
            <person name="Choi D.G."/>
            <person name="Jeon C.O."/>
        </authorList>
    </citation>
    <scope>NUCLEOTIDE SEQUENCE [LARGE SCALE GENOMIC DNA]</scope>
    <source>
        <strain evidence="2 3">G1-22</strain>
    </source>
</reference>
<accession>A0ABT5FFU2</accession>
<comment type="caution">
    <text evidence="2">The sequence shown here is derived from an EMBL/GenBank/DDBJ whole genome shotgun (WGS) entry which is preliminary data.</text>
</comment>
<evidence type="ECO:0000313" key="2">
    <source>
        <dbReference type="EMBL" id="MDC2889802.1"/>
    </source>
</evidence>
<dbReference type="InterPro" id="IPR018717">
    <property type="entry name" value="DUF2241"/>
</dbReference>
<dbReference type="PANTHER" id="PTHR39199:SF1">
    <property type="entry name" value="BLR5128 PROTEIN"/>
    <property type="match status" value="1"/>
</dbReference>
<sequence length="139" mass="15116">MTGETDLHKLIATMEPELHTIDYVFSHIKTDDLSSLKDLKPIGTFMESEGMTAIVPLTIAQEHQMLIESVFSCITLNVHSSLDAVGLTAAIATALGEQGISANVVAAYYHDHVFVNKNDAEKALNTLRLLSKNSADMTN</sequence>
<protein>
    <submittedName>
        <fullName evidence="2">ACT domain-containing protein</fullName>
    </submittedName>
</protein>
<evidence type="ECO:0000259" key="1">
    <source>
        <dbReference type="Pfam" id="PF10000"/>
    </source>
</evidence>
<name>A0ABT5FFU2_9GAMM</name>